<proteinExistence type="predicted"/>
<dbReference type="EMBL" id="BGZK01000130">
    <property type="protein sequence ID" value="GBP21563.1"/>
    <property type="molecule type" value="Genomic_DNA"/>
</dbReference>
<name>A0A4C1U598_EUMVA</name>
<evidence type="ECO:0000313" key="2">
    <source>
        <dbReference type="Proteomes" id="UP000299102"/>
    </source>
</evidence>
<dbReference type="Proteomes" id="UP000299102">
    <property type="component" value="Unassembled WGS sequence"/>
</dbReference>
<keyword evidence="2" id="KW-1185">Reference proteome</keyword>
<gene>
    <name evidence="1" type="ORF">EVAR_9748_1</name>
</gene>
<evidence type="ECO:0000313" key="1">
    <source>
        <dbReference type="EMBL" id="GBP21563.1"/>
    </source>
</evidence>
<sequence>MEKAGSQRQPTCTFSPDPSMLTDRLFADSRYHTLPNQRRSVLDKTALLIAICGKYWRGLAAVGAGRSVRPAACFLDECAHRLIKRSYLP</sequence>
<dbReference type="AlphaFoldDB" id="A0A4C1U598"/>
<accession>A0A4C1U598</accession>
<comment type="caution">
    <text evidence="1">The sequence shown here is derived from an EMBL/GenBank/DDBJ whole genome shotgun (WGS) entry which is preliminary data.</text>
</comment>
<protein>
    <submittedName>
        <fullName evidence="1">Uncharacterized protein</fullName>
    </submittedName>
</protein>
<organism evidence="1 2">
    <name type="scientific">Eumeta variegata</name>
    <name type="common">Bagworm moth</name>
    <name type="synonym">Eumeta japonica</name>
    <dbReference type="NCBI Taxonomy" id="151549"/>
    <lineage>
        <taxon>Eukaryota</taxon>
        <taxon>Metazoa</taxon>
        <taxon>Ecdysozoa</taxon>
        <taxon>Arthropoda</taxon>
        <taxon>Hexapoda</taxon>
        <taxon>Insecta</taxon>
        <taxon>Pterygota</taxon>
        <taxon>Neoptera</taxon>
        <taxon>Endopterygota</taxon>
        <taxon>Lepidoptera</taxon>
        <taxon>Glossata</taxon>
        <taxon>Ditrysia</taxon>
        <taxon>Tineoidea</taxon>
        <taxon>Psychidae</taxon>
        <taxon>Oiketicinae</taxon>
        <taxon>Eumeta</taxon>
    </lineage>
</organism>
<reference evidence="1 2" key="1">
    <citation type="journal article" date="2019" name="Commun. Biol.">
        <title>The bagworm genome reveals a unique fibroin gene that provides high tensile strength.</title>
        <authorList>
            <person name="Kono N."/>
            <person name="Nakamura H."/>
            <person name="Ohtoshi R."/>
            <person name="Tomita M."/>
            <person name="Numata K."/>
            <person name="Arakawa K."/>
        </authorList>
    </citation>
    <scope>NUCLEOTIDE SEQUENCE [LARGE SCALE GENOMIC DNA]</scope>
</reference>